<feature type="compositionally biased region" description="Low complexity" evidence="1">
    <location>
        <begin position="1"/>
        <end position="13"/>
    </location>
</feature>
<dbReference type="EMBL" id="GBXM01057663">
    <property type="protein sequence ID" value="JAH50914.1"/>
    <property type="molecule type" value="Transcribed_RNA"/>
</dbReference>
<dbReference type="AlphaFoldDB" id="A0A0E9TB44"/>
<sequence>MSSSKKLLKPSHLNRNMAPILPVSKRGMGHRRESKVQ</sequence>
<feature type="region of interest" description="Disordered" evidence="1">
    <location>
        <begin position="1"/>
        <end position="37"/>
    </location>
</feature>
<evidence type="ECO:0000313" key="2">
    <source>
        <dbReference type="EMBL" id="JAH50914.1"/>
    </source>
</evidence>
<reference evidence="2" key="1">
    <citation type="submission" date="2014-11" db="EMBL/GenBank/DDBJ databases">
        <authorList>
            <person name="Amaro Gonzalez C."/>
        </authorList>
    </citation>
    <scope>NUCLEOTIDE SEQUENCE</scope>
</reference>
<evidence type="ECO:0000256" key="1">
    <source>
        <dbReference type="SAM" id="MobiDB-lite"/>
    </source>
</evidence>
<accession>A0A0E9TB44</accession>
<protein>
    <submittedName>
        <fullName evidence="2">Uncharacterized protein</fullName>
    </submittedName>
</protein>
<proteinExistence type="predicted"/>
<organism evidence="2">
    <name type="scientific">Anguilla anguilla</name>
    <name type="common">European freshwater eel</name>
    <name type="synonym">Muraena anguilla</name>
    <dbReference type="NCBI Taxonomy" id="7936"/>
    <lineage>
        <taxon>Eukaryota</taxon>
        <taxon>Metazoa</taxon>
        <taxon>Chordata</taxon>
        <taxon>Craniata</taxon>
        <taxon>Vertebrata</taxon>
        <taxon>Euteleostomi</taxon>
        <taxon>Actinopterygii</taxon>
        <taxon>Neopterygii</taxon>
        <taxon>Teleostei</taxon>
        <taxon>Anguilliformes</taxon>
        <taxon>Anguillidae</taxon>
        <taxon>Anguilla</taxon>
    </lineage>
</organism>
<name>A0A0E9TB44_ANGAN</name>
<reference evidence="2" key="2">
    <citation type="journal article" date="2015" name="Fish Shellfish Immunol.">
        <title>Early steps in the European eel (Anguilla anguilla)-Vibrio vulnificus interaction in the gills: Role of the RtxA13 toxin.</title>
        <authorList>
            <person name="Callol A."/>
            <person name="Pajuelo D."/>
            <person name="Ebbesson L."/>
            <person name="Teles M."/>
            <person name="MacKenzie S."/>
            <person name="Amaro C."/>
        </authorList>
    </citation>
    <scope>NUCLEOTIDE SEQUENCE</scope>
</reference>